<evidence type="ECO:0000259" key="2">
    <source>
        <dbReference type="Pfam" id="PF16297"/>
    </source>
</evidence>
<name>A0A1R1PJA9_ZANCU</name>
<keyword evidence="4" id="KW-1185">Reference proteome</keyword>
<dbReference type="Proteomes" id="UP000188320">
    <property type="component" value="Unassembled WGS sequence"/>
</dbReference>
<dbReference type="OrthoDB" id="2432520at2759"/>
<accession>A0A1R1PJA9</accession>
<dbReference type="AlphaFoldDB" id="A0A1R1PJA9"/>
<dbReference type="EMBL" id="LSSK01001006">
    <property type="protein sequence ID" value="OMH81037.1"/>
    <property type="molecule type" value="Genomic_DNA"/>
</dbReference>
<gene>
    <name evidence="3" type="ORF">AX774_g5515</name>
</gene>
<evidence type="ECO:0000256" key="1">
    <source>
        <dbReference type="SAM" id="Coils"/>
    </source>
</evidence>
<protein>
    <submittedName>
        <fullName evidence="3">Retrotransposon-derived protein PEG10</fullName>
    </submittedName>
</protein>
<dbReference type="Pfam" id="PF16297">
    <property type="entry name" value="DUF4939"/>
    <property type="match status" value="1"/>
</dbReference>
<keyword evidence="1" id="KW-0175">Coiled coil</keyword>
<evidence type="ECO:0000313" key="4">
    <source>
        <dbReference type="Proteomes" id="UP000188320"/>
    </source>
</evidence>
<evidence type="ECO:0000313" key="3">
    <source>
        <dbReference type="EMBL" id="OMH81037.1"/>
    </source>
</evidence>
<organism evidence="3 4">
    <name type="scientific">Zancudomyces culisetae</name>
    <name type="common">Gut fungus</name>
    <name type="synonym">Smittium culisetae</name>
    <dbReference type="NCBI Taxonomy" id="1213189"/>
    <lineage>
        <taxon>Eukaryota</taxon>
        <taxon>Fungi</taxon>
        <taxon>Fungi incertae sedis</taxon>
        <taxon>Zoopagomycota</taxon>
        <taxon>Kickxellomycotina</taxon>
        <taxon>Harpellomycetes</taxon>
        <taxon>Harpellales</taxon>
        <taxon>Legeriomycetaceae</taxon>
        <taxon>Zancudomyces</taxon>
    </lineage>
</organism>
<feature type="coiled-coil region" evidence="1">
    <location>
        <begin position="1"/>
        <end position="35"/>
    </location>
</feature>
<dbReference type="InterPro" id="IPR032549">
    <property type="entry name" value="DUF4939"/>
</dbReference>
<sequence>MSTQEINLEHLLIELKRLREDNERLQTIIANQAQLVENHLAQSSDPAITPDHVAIPEPAAVTDPNLLSTTIHTQPVKIALPERYDGDRTKFRGFINQCRLVFFTQPGHYPSSANKVGLIMSLLTGNVLRWASPYIEKNSPVLHNFDLFMEEFAKVFDDPQRAQTANDAIRALKQ</sequence>
<feature type="non-terminal residue" evidence="3">
    <location>
        <position position="174"/>
    </location>
</feature>
<reference evidence="4" key="1">
    <citation type="submission" date="2017-01" db="EMBL/GenBank/DDBJ databases">
        <authorList>
            <person name="Wang Y."/>
            <person name="White M."/>
            <person name="Kvist S."/>
            <person name="Moncalvo J.-M."/>
        </authorList>
    </citation>
    <scope>NUCLEOTIDE SEQUENCE [LARGE SCALE GENOMIC DNA]</scope>
    <source>
        <strain evidence="4">COL-18-3</strain>
    </source>
</reference>
<feature type="domain" description="DUF4939" evidence="2">
    <location>
        <begin position="77"/>
        <end position="156"/>
    </location>
</feature>
<comment type="caution">
    <text evidence="3">The sequence shown here is derived from an EMBL/GenBank/DDBJ whole genome shotgun (WGS) entry which is preliminary data.</text>
</comment>
<proteinExistence type="predicted"/>